<dbReference type="Proteomes" id="UP000585614">
    <property type="component" value="Unassembled WGS sequence"/>
</dbReference>
<feature type="domain" description="Chemokine interleukin-8-like" evidence="12">
    <location>
        <begin position="28"/>
        <end position="88"/>
    </location>
</feature>
<comment type="subcellular location">
    <subcellularLocation>
        <location evidence="1">Secreted</location>
    </subcellularLocation>
</comment>
<evidence type="ECO:0000256" key="7">
    <source>
        <dbReference type="ARBA" id="ARBA00023157"/>
    </source>
</evidence>
<keyword evidence="7" id="KW-1015">Disulfide bond</keyword>
<evidence type="ECO:0000313" key="13">
    <source>
        <dbReference type="EMBL" id="KAF6287855.1"/>
    </source>
</evidence>
<dbReference type="PRINTS" id="PR01721">
    <property type="entry name" value="FRACTALKINE"/>
</dbReference>
<dbReference type="InterPro" id="IPR036048">
    <property type="entry name" value="Interleukin_8-like_sf"/>
</dbReference>
<dbReference type="Gene3D" id="2.40.50.40">
    <property type="match status" value="1"/>
</dbReference>
<feature type="region of interest" description="Disordered" evidence="9">
    <location>
        <begin position="303"/>
        <end position="325"/>
    </location>
</feature>
<evidence type="ECO:0000256" key="6">
    <source>
        <dbReference type="ARBA" id="ARBA00022729"/>
    </source>
</evidence>
<feature type="compositionally biased region" description="Polar residues" evidence="9">
    <location>
        <begin position="129"/>
        <end position="146"/>
    </location>
</feature>
<dbReference type="GO" id="GO:0070098">
    <property type="term" value="P:chemokine-mediated signaling pathway"/>
    <property type="evidence" value="ECO:0007669"/>
    <property type="project" value="TreeGrafter"/>
</dbReference>
<gene>
    <name evidence="13" type="ORF">mRhiFer1_003533</name>
</gene>
<evidence type="ECO:0000256" key="10">
    <source>
        <dbReference type="SAM" id="Phobius"/>
    </source>
</evidence>
<dbReference type="GO" id="GO:0048020">
    <property type="term" value="F:CCR chemokine receptor binding"/>
    <property type="evidence" value="ECO:0007669"/>
    <property type="project" value="TreeGrafter"/>
</dbReference>
<feature type="transmembrane region" description="Helical" evidence="10">
    <location>
        <begin position="332"/>
        <end position="352"/>
    </location>
</feature>
<feature type="compositionally biased region" description="Basic and acidic residues" evidence="9">
    <location>
        <begin position="311"/>
        <end position="321"/>
    </location>
</feature>
<evidence type="ECO:0000256" key="2">
    <source>
        <dbReference type="ARBA" id="ARBA00010868"/>
    </source>
</evidence>
<evidence type="ECO:0000256" key="8">
    <source>
        <dbReference type="ARBA" id="ARBA00023198"/>
    </source>
</evidence>
<comment type="caution">
    <text evidence="13">The sequence shown here is derived from an EMBL/GenBank/DDBJ whole genome shotgun (WGS) entry which is preliminary data.</text>
</comment>
<sequence length="385" mass="40826">MAPPPLSWLLRLAVLCHLTMLLAGHHGVKKCKTACNKMTSPIPQERLISYQRNEASCGKPAIILETIRNRFFCADPEAEWVREAMKYLDSKDTSGPRHTNDTMAPGIAAKIMGDPRTTMAAVLEPKATGESSNQETQKALGTSSELPTGAAGSWRSMSPTASKAPKGQPPAGPETTKLYNSAAVTTTTSQQSSAAYQPGLVTSAQAPSTQTLPTQVPSTQTLPTQVPSTQAPIILHTAPEDSTGPEGQDVWTGRQNPMPESSVEPKEMGPSAAHPDAFRGPSSMPHVSIVPVSCEGASSSRELVASGSWAPKDEDPQRPDVPDSQAATRRQAVGLLAFLGLLFCVGVAMFAYQSLQACHLAGDMVEGLRFIPRNCGSNSYVLVPV</sequence>
<evidence type="ECO:0000256" key="4">
    <source>
        <dbReference type="ARBA" id="ARBA00022514"/>
    </source>
</evidence>
<dbReference type="GO" id="GO:0008009">
    <property type="term" value="F:chemokine activity"/>
    <property type="evidence" value="ECO:0007669"/>
    <property type="project" value="InterPro"/>
</dbReference>
<protein>
    <recommendedName>
        <fullName evidence="12">Chemokine interleukin-8-like domain-containing protein</fullName>
    </recommendedName>
</protein>
<dbReference type="GO" id="GO:0061844">
    <property type="term" value="P:antimicrobial humoral immune response mediated by antimicrobial peptide"/>
    <property type="evidence" value="ECO:0007669"/>
    <property type="project" value="TreeGrafter"/>
</dbReference>
<keyword evidence="6 11" id="KW-0732">Signal</keyword>
<keyword evidence="5" id="KW-0964">Secreted</keyword>
<reference evidence="13 14" key="1">
    <citation type="journal article" date="2020" name="Nature">
        <title>Six reference-quality genomes reveal evolution of bat adaptations.</title>
        <authorList>
            <person name="Jebb D."/>
            <person name="Huang Z."/>
            <person name="Pippel M."/>
            <person name="Hughes G.M."/>
            <person name="Lavrichenko K."/>
            <person name="Devanna P."/>
            <person name="Winkler S."/>
            <person name="Jermiin L.S."/>
            <person name="Skirmuntt E.C."/>
            <person name="Katzourakis A."/>
            <person name="Burkitt-Gray L."/>
            <person name="Ray D.A."/>
            <person name="Sullivan K.A.M."/>
            <person name="Roscito J.G."/>
            <person name="Kirilenko B.M."/>
            <person name="Davalos L.M."/>
            <person name="Corthals A.P."/>
            <person name="Power M.L."/>
            <person name="Jones G."/>
            <person name="Ransome R.D."/>
            <person name="Dechmann D.K.N."/>
            <person name="Locatelli A.G."/>
            <person name="Puechmaille S.J."/>
            <person name="Fedrigo O."/>
            <person name="Jarvis E.D."/>
            <person name="Hiller M."/>
            <person name="Vernes S.C."/>
            <person name="Myers E.W."/>
            <person name="Teeling E.C."/>
        </authorList>
    </citation>
    <scope>NUCLEOTIDE SEQUENCE [LARGE SCALE GENOMIC DNA]</scope>
    <source>
        <strain evidence="13">MRhiFer1</strain>
        <tissue evidence="13">Lung</tissue>
    </source>
</reference>
<dbReference type="GO" id="GO:0005615">
    <property type="term" value="C:extracellular space"/>
    <property type="evidence" value="ECO:0007669"/>
    <property type="project" value="UniProtKB-KW"/>
</dbReference>
<keyword evidence="4" id="KW-0202">Cytokine</keyword>
<dbReference type="InterPro" id="IPR039809">
    <property type="entry name" value="Chemokine_b/g/d"/>
</dbReference>
<feature type="region of interest" description="Disordered" evidence="9">
    <location>
        <begin position="205"/>
        <end position="224"/>
    </location>
</feature>
<dbReference type="SMART" id="SM00199">
    <property type="entry name" value="SCY"/>
    <property type="match status" value="1"/>
</dbReference>
<organism evidence="13 14">
    <name type="scientific">Rhinolophus ferrumequinum</name>
    <name type="common">Greater horseshoe bat</name>
    <dbReference type="NCBI Taxonomy" id="59479"/>
    <lineage>
        <taxon>Eukaryota</taxon>
        <taxon>Metazoa</taxon>
        <taxon>Chordata</taxon>
        <taxon>Craniata</taxon>
        <taxon>Vertebrata</taxon>
        <taxon>Euteleostomi</taxon>
        <taxon>Mammalia</taxon>
        <taxon>Eutheria</taxon>
        <taxon>Laurasiatheria</taxon>
        <taxon>Chiroptera</taxon>
        <taxon>Yinpterochiroptera</taxon>
        <taxon>Rhinolophoidea</taxon>
        <taxon>Rhinolophidae</taxon>
        <taxon>Rhinolophinae</taxon>
        <taxon>Rhinolophus</taxon>
    </lineage>
</organism>
<comment type="similarity">
    <text evidence="2">Belongs to the intercrine beta (chemokine CC) family.</text>
</comment>
<dbReference type="PANTHER" id="PTHR12015">
    <property type="entry name" value="SMALL INDUCIBLE CYTOKINE A"/>
    <property type="match status" value="1"/>
</dbReference>
<dbReference type="SUPFAM" id="SSF54117">
    <property type="entry name" value="Interleukin 8-like chemokines"/>
    <property type="match status" value="1"/>
</dbReference>
<evidence type="ECO:0000256" key="1">
    <source>
        <dbReference type="ARBA" id="ARBA00004613"/>
    </source>
</evidence>
<dbReference type="PANTHER" id="PTHR12015:SF92">
    <property type="entry name" value="FRACTALKINE"/>
    <property type="match status" value="1"/>
</dbReference>
<keyword evidence="8" id="KW-0395">Inflammatory response</keyword>
<accession>A0A7J7SHX1</accession>
<feature type="region of interest" description="Disordered" evidence="9">
    <location>
        <begin position="238"/>
        <end position="284"/>
    </location>
</feature>
<keyword evidence="10" id="KW-0472">Membrane</keyword>
<dbReference type="GO" id="GO:0030335">
    <property type="term" value="P:positive regulation of cell migration"/>
    <property type="evidence" value="ECO:0007669"/>
    <property type="project" value="TreeGrafter"/>
</dbReference>
<keyword evidence="3" id="KW-0145">Chemotaxis</keyword>
<evidence type="ECO:0000256" key="3">
    <source>
        <dbReference type="ARBA" id="ARBA00022500"/>
    </source>
</evidence>
<name>A0A7J7SHX1_RHIFE</name>
<dbReference type="FunFam" id="2.40.50.40:FF:000012">
    <property type="entry name" value="C-C motif chemokine"/>
    <property type="match status" value="1"/>
</dbReference>
<keyword evidence="10" id="KW-1133">Transmembrane helix</keyword>
<dbReference type="AlphaFoldDB" id="A0A7J7SHX1"/>
<dbReference type="GO" id="GO:0006954">
    <property type="term" value="P:inflammatory response"/>
    <property type="evidence" value="ECO:0007669"/>
    <property type="project" value="UniProtKB-KW"/>
</dbReference>
<feature type="chain" id="PRO_5029524945" description="Chemokine interleukin-8-like domain-containing protein" evidence="11">
    <location>
        <begin position="25"/>
        <end position="385"/>
    </location>
</feature>
<dbReference type="GO" id="GO:0048245">
    <property type="term" value="P:eosinophil chemotaxis"/>
    <property type="evidence" value="ECO:0007669"/>
    <property type="project" value="TreeGrafter"/>
</dbReference>
<evidence type="ECO:0000256" key="9">
    <source>
        <dbReference type="SAM" id="MobiDB-lite"/>
    </source>
</evidence>
<evidence type="ECO:0000313" key="14">
    <source>
        <dbReference type="Proteomes" id="UP000585614"/>
    </source>
</evidence>
<feature type="signal peptide" evidence="11">
    <location>
        <begin position="1"/>
        <end position="24"/>
    </location>
</feature>
<feature type="region of interest" description="Disordered" evidence="9">
    <location>
        <begin position="126"/>
        <end position="176"/>
    </location>
</feature>
<dbReference type="Pfam" id="PF00048">
    <property type="entry name" value="IL8"/>
    <property type="match status" value="1"/>
</dbReference>
<dbReference type="InterPro" id="IPR001811">
    <property type="entry name" value="Chemokine_IL8-like_dom"/>
</dbReference>
<proteinExistence type="inferred from homology"/>
<evidence type="ECO:0000259" key="12">
    <source>
        <dbReference type="SMART" id="SM00199"/>
    </source>
</evidence>
<keyword evidence="10" id="KW-0812">Transmembrane</keyword>
<dbReference type="EMBL" id="JACAGC010000022">
    <property type="protein sequence ID" value="KAF6287855.1"/>
    <property type="molecule type" value="Genomic_DNA"/>
</dbReference>
<evidence type="ECO:0000256" key="5">
    <source>
        <dbReference type="ARBA" id="ARBA00022525"/>
    </source>
</evidence>
<evidence type="ECO:0000256" key="11">
    <source>
        <dbReference type="SAM" id="SignalP"/>
    </source>
</evidence>